<dbReference type="AlphaFoldDB" id="A0A0D7BQK0"/>
<reference evidence="2 3" key="1">
    <citation type="journal article" date="2015" name="Fungal Genet. Biol.">
        <title>Evolution of novel wood decay mechanisms in Agaricales revealed by the genome sequences of Fistulina hepatica and Cylindrobasidium torrendii.</title>
        <authorList>
            <person name="Floudas D."/>
            <person name="Held B.W."/>
            <person name="Riley R."/>
            <person name="Nagy L.G."/>
            <person name="Koehler G."/>
            <person name="Ransdell A.S."/>
            <person name="Younus H."/>
            <person name="Chow J."/>
            <person name="Chiniquy J."/>
            <person name="Lipzen A."/>
            <person name="Tritt A."/>
            <person name="Sun H."/>
            <person name="Haridas S."/>
            <person name="LaButti K."/>
            <person name="Ohm R.A."/>
            <person name="Kues U."/>
            <person name="Blanchette R.A."/>
            <person name="Grigoriev I.V."/>
            <person name="Minto R.E."/>
            <person name="Hibbett D.S."/>
        </authorList>
    </citation>
    <scope>NUCLEOTIDE SEQUENCE [LARGE SCALE GENOMIC DNA]</scope>
    <source>
        <strain evidence="2 3">FP15055 ss-10</strain>
    </source>
</reference>
<accession>A0A0D7BQK0</accession>
<feature type="signal peptide" evidence="1">
    <location>
        <begin position="1"/>
        <end position="22"/>
    </location>
</feature>
<organism evidence="2 3">
    <name type="scientific">Cylindrobasidium torrendii FP15055 ss-10</name>
    <dbReference type="NCBI Taxonomy" id="1314674"/>
    <lineage>
        <taxon>Eukaryota</taxon>
        <taxon>Fungi</taxon>
        <taxon>Dikarya</taxon>
        <taxon>Basidiomycota</taxon>
        <taxon>Agaricomycotina</taxon>
        <taxon>Agaricomycetes</taxon>
        <taxon>Agaricomycetidae</taxon>
        <taxon>Agaricales</taxon>
        <taxon>Marasmiineae</taxon>
        <taxon>Physalacriaceae</taxon>
        <taxon>Cylindrobasidium</taxon>
    </lineage>
</organism>
<keyword evidence="3" id="KW-1185">Reference proteome</keyword>
<feature type="chain" id="PRO_5002317311" description="Secreted protein" evidence="1">
    <location>
        <begin position="23"/>
        <end position="114"/>
    </location>
</feature>
<evidence type="ECO:0008006" key="4">
    <source>
        <dbReference type="Google" id="ProtNLM"/>
    </source>
</evidence>
<evidence type="ECO:0000313" key="2">
    <source>
        <dbReference type="EMBL" id="KIY72692.1"/>
    </source>
</evidence>
<evidence type="ECO:0000256" key="1">
    <source>
        <dbReference type="SAM" id="SignalP"/>
    </source>
</evidence>
<dbReference type="Proteomes" id="UP000054007">
    <property type="component" value="Unassembled WGS sequence"/>
</dbReference>
<name>A0A0D7BQK0_9AGAR</name>
<dbReference type="EMBL" id="KN880441">
    <property type="protein sequence ID" value="KIY72692.1"/>
    <property type="molecule type" value="Genomic_DNA"/>
</dbReference>
<gene>
    <name evidence="2" type="ORF">CYLTODRAFT_440430</name>
</gene>
<protein>
    <recommendedName>
        <fullName evidence="4">Secreted protein</fullName>
    </recommendedName>
</protein>
<sequence>MMLLRFALSILTIFLWASLAISAPATSSSMTEAAPIAATSIPDTPILAMTTTAQPTWGASFSSWMRGILRLALATPERRTERLGTRRHRPRRSTPHPVIIVTSGCTYVILSAYV</sequence>
<keyword evidence="1" id="KW-0732">Signal</keyword>
<proteinExistence type="predicted"/>
<evidence type="ECO:0000313" key="3">
    <source>
        <dbReference type="Proteomes" id="UP000054007"/>
    </source>
</evidence>